<dbReference type="GO" id="GO:0003735">
    <property type="term" value="F:structural constituent of ribosome"/>
    <property type="evidence" value="ECO:0007669"/>
    <property type="project" value="InterPro"/>
</dbReference>
<dbReference type="InterPro" id="IPR038562">
    <property type="entry name" value="Ribosomal_eL34_C_sf"/>
</dbReference>
<dbReference type="GO" id="GO:1990904">
    <property type="term" value="C:ribonucleoprotein complex"/>
    <property type="evidence" value="ECO:0007669"/>
    <property type="project" value="UniProtKB-KW"/>
</dbReference>
<evidence type="ECO:0000313" key="7">
    <source>
        <dbReference type="Proteomes" id="UP000237246"/>
    </source>
</evidence>
<comment type="caution">
    <text evidence="6">The sequence shown here is derived from an EMBL/GenBank/DDBJ whole genome shotgun (WGS) entry which is preliminary data.</text>
</comment>
<gene>
    <name evidence="6" type="ORF">CIB84_001781</name>
</gene>
<proteinExistence type="inferred from homology"/>
<evidence type="ECO:0000256" key="2">
    <source>
        <dbReference type="ARBA" id="ARBA00022980"/>
    </source>
</evidence>
<reference evidence="6 7" key="1">
    <citation type="submission" date="2018-01" db="EMBL/GenBank/DDBJ databases">
        <title>Comparison of the Chinese Bamboo Partridge and Red Junglefowl genome sequences highlights the importance of demography in genome evolution.</title>
        <authorList>
            <person name="Tiley G.P."/>
            <person name="Kimball R.T."/>
            <person name="Braun E.L."/>
            <person name="Burleigh J.G."/>
        </authorList>
    </citation>
    <scope>NUCLEOTIDE SEQUENCE [LARGE SCALE GENOMIC DNA]</scope>
    <source>
        <strain evidence="6">RTK389</strain>
        <tissue evidence="6">Blood</tissue>
    </source>
</reference>
<protein>
    <recommendedName>
        <fullName evidence="4">Large ribosomal subunit protein eL34</fullName>
    </recommendedName>
    <alternativeName>
        <fullName evidence="5">60S ribosomal protein L34</fullName>
    </alternativeName>
</protein>
<dbReference type="PANTHER" id="PTHR46595">
    <property type="entry name" value="60S RIBOSOMAL PROTEIN L34"/>
    <property type="match status" value="1"/>
</dbReference>
<name>A0A2P4TDQ2_BAMTH</name>
<dbReference type="EMBL" id="PPHD01001749">
    <property type="protein sequence ID" value="POI34466.1"/>
    <property type="molecule type" value="Genomic_DNA"/>
</dbReference>
<evidence type="ECO:0000256" key="5">
    <source>
        <dbReference type="ARBA" id="ARBA00035333"/>
    </source>
</evidence>
<sequence length="36" mass="4175">MCAKCVRDRIKRAFLIEEQKIVVKVLKAQAQSQKSK</sequence>
<evidence type="ECO:0000256" key="3">
    <source>
        <dbReference type="ARBA" id="ARBA00023274"/>
    </source>
</evidence>
<dbReference type="GO" id="GO:0006412">
    <property type="term" value="P:translation"/>
    <property type="evidence" value="ECO:0007669"/>
    <property type="project" value="InterPro"/>
</dbReference>
<dbReference type="Gene3D" id="6.20.340.10">
    <property type="match status" value="1"/>
</dbReference>
<accession>A0A2P4TDQ2</accession>
<dbReference type="Proteomes" id="UP000237246">
    <property type="component" value="Unassembled WGS sequence"/>
</dbReference>
<evidence type="ECO:0000313" key="6">
    <source>
        <dbReference type="EMBL" id="POI34466.1"/>
    </source>
</evidence>
<dbReference type="OrthoDB" id="277449at2759"/>
<comment type="similarity">
    <text evidence="1">Belongs to the eukaryotic ribosomal protein eL34 family.</text>
</comment>
<organism evidence="6 7">
    <name type="scientific">Bambusicola thoracicus</name>
    <name type="common">Chinese bamboo-partridge</name>
    <name type="synonym">Perdix thoracica</name>
    <dbReference type="NCBI Taxonomy" id="9083"/>
    <lineage>
        <taxon>Eukaryota</taxon>
        <taxon>Metazoa</taxon>
        <taxon>Chordata</taxon>
        <taxon>Craniata</taxon>
        <taxon>Vertebrata</taxon>
        <taxon>Euteleostomi</taxon>
        <taxon>Archelosauria</taxon>
        <taxon>Archosauria</taxon>
        <taxon>Dinosauria</taxon>
        <taxon>Saurischia</taxon>
        <taxon>Theropoda</taxon>
        <taxon>Coelurosauria</taxon>
        <taxon>Aves</taxon>
        <taxon>Neognathae</taxon>
        <taxon>Galloanserae</taxon>
        <taxon>Galliformes</taxon>
        <taxon>Phasianidae</taxon>
        <taxon>Perdicinae</taxon>
        <taxon>Bambusicola</taxon>
    </lineage>
</organism>
<evidence type="ECO:0000256" key="1">
    <source>
        <dbReference type="ARBA" id="ARBA00009875"/>
    </source>
</evidence>
<evidence type="ECO:0000256" key="4">
    <source>
        <dbReference type="ARBA" id="ARBA00035227"/>
    </source>
</evidence>
<keyword evidence="3" id="KW-0687">Ribonucleoprotein</keyword>
<keyword evidence="2" id="KW-0689">Ribosomal protein</keyword>
<dbReference type="AlphaFoldDB" id="A0A2P4TDQ2"/>
<dbReference type="GO" id="GO:0005840">
    <property type="term" value="C:ribosome"/>
    <property type="evidence" value="ECO:0007669"/>
    <property type="project" value="UniProtKB-KW"/>
</dbReference>
<dbReference type="InterPro" id="IPR008195">
    <property type="entry name" value="Ribosomal_eL34"/>
</dbReference>
<keyword evidence="7" id="KW-1185">Reference proteome</keyword>